<gene>
    <name evidence="9" type="ORF">CR194_10385</name>
</gene>
<feature type="transmembrane region" description="Helical" evidence="8">
    <location>
        <begin position="292"/>
        <end position="312"/>
    </location>
</feature>
<reference evidence="9 10" key="1">
    <citation type="submission" date="2017-10" db="EMBL/GenBank/DDBJ databases">
        <title>Bacillus sp. nov., a halophilic bacterium isolated from a Keqin Lake.</title>
        <authorList>
            <person name="Wang H."/>
        </authorList>
    </citation>
    <scope>NUCLEOTIDE SEQUENCE [LARGE SCALE GENOMIC DNA]</scope>
    <source>
        <strain evidence="9 10">KQ-12</strain>
    </source>
</reference>
<comment type="caution">
    <text evidence="9">The sequence shown here is derived from an EMBL/GenBank/DDBJ whole genome shotgun (WGS) entry which is preliminary data.</text>
</comment>
<feature type="transmembrane region" description="Helical" evidence="8">
    <location>
        <begin position="95"/>
        <end position="119"/>
    </location>
</feature>
<evidence type="ECO:0000256" key="5">
    <source>
        <dbReference type="ARBA" id="ARBA00022692"/>
    </source>
</evidence>
<dbReference type="Proteomes" id="UP000248214">
    <property type="component" value="Unassembled WGS sequence"/>
</dbReference>
<dbReference type="PANTHER" id="PTHR42925">
    <property type="entry name" value="MULTIDRUG AND TOXIN EFFLUX PROTEIN MATE FAMILY"/>
    <property type="match status" value="1"/>
</dbReference>
<dbReference type="PIRSF" id="PIRSF006603">
    <property type="entry name" value="DinF"/>
    <property type="match status" value="1"/>
</dbReference>
<feature type="transmembrane region" description="Helical" evidence="8">
    <location>
        <begin position="395"/>
        <end position="415"/>
    </location>
</feature>
<evidence type="ECO:0000256" key="2">
    <source>
        <dbReference type="ARBA" id="ARBA00010199"/>
    </source>
</evidence>
<dbReference type="InterPro" id="IPR047135">
    <property type="entry name" value="YsiQ"/>
</dbReference>
<feature type="transmembrane region" description="Helical" evidence="8">
    <location>
        <begin position="172"/>
        <end position="193"/>
    </location>
</feature>
<evidence type="ECO:0000313" key="9">
    <source>
        <dbReference type="EMBL" id="PYZ93563.1"/>
    </source>
</evidence>
<keyword evidence="10" id="KW-1185">Reference proteome</keyword>
<protein>
    <submittedName>
        <fullName evidence="9">MATE family efflux transporter</fullName>
    </submittedName>
</protein>
<dbReference type="GO" id="GO:0015297">
    <property type="term" value="F:antiporter activity"/>
    <property type="evidence" value="ECO:0007669"/>
    <property type="project" value="InterPro"/>
</dbReference>
<keyword evidence="7 8" id="KW-0472">Membrane</keyword>
<dbReference type="InterPro" id="IPR002528">
    <property type="entry name" value="MATE_fam"/>
</dbReference>
<comment type="subcellular location">
    <subcellularLocation>
        <location evidence="1">Cell membrane</location>
        <topology evidence="1">Multi-pass membrane protein</topology>
    </subcellularLocation>
</comment>
<feature type="transmembrane region" description="Helical" evidence="8">
    <location>
        <begin position="21"/>
        <end position="39"/>
    </location>
</feature>
<feature type="transmembrane region" description="Helical" evidence="8">
    <location>
        <begin position="59"/>
        <end position="83"/>
    </location>
</feature>
<dbReference type="GO" id="GO:0005886">
    <property type="term" value="C:plasma membrane"/>
    <property type="evidence" value="ECO:0007669"/>
    <property type="project" value="UniProtKB-SubCell"/>
</dbReference>
<proteinExistence type="inferred from homology"/>
<dbReference type="AlphaFoldDB" id="A0A323TLU9"/>
<name>A0A323TLU9_9BACI</name>
<keyword evidence="6 8" id="KW-1133">Transmembrane helix</keyword>
<feature type="transmembrane region" description="Helical" evidence="8">
    <location>
        <begin position="139"/>
        <end position="160"/>
    </location>
</feature>
<feature type="transmembrane region" description="Helical" evidence="8">
    <location>
        <begin position="199"/>
        <end position="223"/>
    </location>
</feature>
<evidence type="ECO:0000256" key="6">
    <source>
        <dbReference type="ARBA" id="ARBA00022989"/>
    </source>
</evidence>
<dbReference type="NCBIfam" id="TIGR00797">
    <property type="entry name" value="matE"/>
    <property type="match status" value="1"/>
</dbReference>
<evidence type="ECO:0000256" key="7">
    <source>
        <dbReference type="ARBA" id="ARBA00023136"/>
    </source>
</evidence>
<feature type="transmembrane region" description="Helical" evidence="8">
    <location>
        <begin position="421"/>
        <end position="442"/>
    </location>
</feature>
<comment type="similarity">
    <text evidence="2">Belongs to the multi antimicrobial extrusion (MATE) (TC 2.A.66.1) family.</text>
</comment>
<evidence type="ECO:0000313" key="10">
    <source>
        <dbReference type="Proteomes" id="UP000248214"/>
    </source>
</evidence>
<accession>A0A323TLU9</accession>
<dbReference type="CDD" id="cd13134">
    <property type="entry name" value="MATE_like_8"/>
    <property type="match status" value="1"/>
</dbReference>
<dbReference type="GO" id="GO:0042910">
    <property type="term" value="F:xenobiotic transmembrane transporter activity"/>
    <property type="evidence" value="ECO:0007669"/>
    <property type="project" value="InterPro"/>
</dbReference>
<feature type="transmembrane region" description="Helical" evidence="8">
    <location>
        <begin position="324"/>
        <end position="345"/>
    </location>
</feature>
<keyword evidence="4" id="KW-1003">Cell membrane</keyword>
<dbReference type="Pfam" id="PF01554">
    <property type="entry name" value="MatE"/>
    <property type="match status" value="2"/>
</dbReference>
<dbReference type="OrthoDB" id="9806302at2"/>
<dbReference type="RefSeq" id="WP_110609595.1">
    <property type="nucleotide sequence ID" value="NZ_PDOD01000002.1"/>
</dbReference>
<evidence type="ECO:0000256" key="8">
    <source>
        <dbReference type="SAM" id="Phobius"/>
    </source>
</evidence>
<sequence length="471" mass="52013">MEKEGVYVSKTQQKKAAKLTLFALTWPIFIEILLHMLMGNADTLMLSQYDDNSVASVGVSNQIMSVIIVMFGFVATGTTILIAQNLGANKRQRASQIAVVSICANILFGLLLSFVLFFFGESILSAMNLPEELMDTALIYLKIVGGFAFIQSLIMTLSAIIKSHGFTKDAMYVTLGMNVVNVIGNYIFIFGAFGAPTLGATGVAMSTAVSRGLGTVILFIVLYKRVKGELPWSYLTKGFPKRELRDLLKIGIPSAGEHLSYNTSQMVITYFIASMGTAALTTRVYALNIIMFALLFSVAIGQGTQILVGHLIGEKRHEEAYQRCLRSLWIGMSVSTFAAIIFAVFREEILNIFTDNPDIIQLGSILLLLTILLEPGRAFNLIVINSLRAAGDVKFPVYIGILSMWGVAVTISYAAGIWLGLGLIGVWIALILDEWLRGLLMLRRWKTRKWEKMSFIDNEEQGSDEEKEYAQ</sequence>
<organism evidence="9 10">
    <name type="scientific">Salipaludibacillus keqinensis</name>
    <dbReference type="NCBI Taxonomy" id="2045207"/>
    <lineage>
        <taxon>Bacteria</taxon>
        <taxon>Bacillati</taxon>
        <taxon>Bacillota</taxon>
        <taxon>Bacilli</taxon>
        <taxon>Bacillales</taxon>
        <taxon>Bacillaceae</taxon>
    </lineage>
</organism>
<dbReference type="EMBL" id="PDOD01000002">
    <property type="protein sequence ID" value="PYZ93563.1"/>
    <property type="molecule type" value="Genomic_DNA"/>
</dbReference>
<evidence type="ECO:0000256" key="1">
    <source>
        <dbReference type="ARBA" id="ARBA00004651"/>
    </source>
</evidence>
<evidence type="ECO:0000256" key="3">
    <source>
        <dbReference type="ARBA" id="ARBA00022448"/>
    </source>
</evidence>
<evidence type="ECO:0000256" key="4">
    <source>
        <dbReference type="ARBA" id="ARBA00022475"/>
    </source>
</evidence>
<dbReference type="InterPro" id="IPR048279">
    <property type="entry name" value="MdtK-like"/>
</dbReference>
<feature type="transmembrane region" description="Helical" evidence="8">
    <location>
        <begin position="267"/>
        <end position="286"/>
    </location>
</feature>
<feature type="transmembrane region" description="Helical" evidence="8">
    <location>
        <begin position="365"/>
        <end position="383"/>
    </location>
</feature>
<keyword evidence="3" id="KW-0813">Transport</keyword>
<keyword evidence="5 8" id="KW-0812">Transmembrane</keyword>
<dbReference type="PANTHER" id="PTHR42925:SF1">
    <property type="entry name" value="VIRULENCE FACTOR MVIN"/>
    <property type="match status" value="1"/>
</dbReference>